<name>A0A494W1V9_9SPHI</name>
<evidence type="ECO:0000313" key="1">
    <source>
        <dbReference type="EMBL" id="AYL97518.1"/>
    </source>
</evidence>
<organism evidence="1 2">
    <name type="scientific">Mucilaginibacter celer</name>
    <dbReference type="NCBI Taxonomy" id="2305508"/>
    <lineage>
        <taxon>Bacteria</taxon>
        <taxon>Pseudomonadati</taxon>
        <taxon>Bacteroidota</taxon>
        <taxon>Sphingobacteriia</taxon>
        <taxon>Sphingobacteriales</taxon>
        <taxon>Sphingobacteriaceae</taxon>
        <taxon>Mucilaginibacter</taxon>
    </lineage>
</organism>
<keyword evidence="2" id="KW-1185">Reference proteome</keyword>
<dbReference type="AlphaFoldDB" id="A0A494W1V9"/>
<gene>
    <name evidence="1" type="ORF">HYN43_020410</name>
</gene>
<dbReference type="EMBL" id="CP032869">
    <property type="protein sequence ID" value="AYL97518.1"/>
    <property type="molecule type" value="Genomic_DNA"/>
</dbReference>
<sequence>MKRPFNISSKKVRFYISYIFQLQTANSKLPTESGRCLRPGFTLQVLALPTLNPARAPGFPLQSLTLPAHRSKTKDIKAL</sequence>
<accession>A0A494W1V9</accession>
<evidence type="ECO:0000313" key="2">
    <source>
        <dbReference type="Proteomes" id="UP000270046"/>
    </source>
</evidence>
<dbReference type="KEGG" id="muh:HYN43_020410"/>
<proteinExistence type="predicted"/>
<reference evidence="1 2" key="1">
    <citation type="submission" date="2018-10" db="EMBL/GenBank/DDBJ databases">
        <title>Genome sequencing of Mucilaginibacter sp. HYN0043.</title>
        <authorList>
            <person name="Kim M."/>
            <person name="Yi H."/>
        </authorList>
    </citation>
    <scope>NUCLEOTIDE SEQUENCE [LARGE SCALE GENOMIC DNA]</scope>
    <source>
        <strain evidence="1 2">HYN0043</strain>
    </source>
</reference>
<protein>
    <submittedName>
        <fullName evidence="1">Uncharacterized protein</fullName>
    </submittedName>
</protein>
<dbReference type="Proteomes" id="UP000270046">
    <property type="component" value="Chromosome"/>
</dbReference>